<dbReference type="PANTHER" id="PTHR36480:SF9">
    <property type="entry name" value="OS06G0121700 PROTEIN"/>
    <property type="match status" value="1"/>
</dbReference>
<dbReference type="HOGENOM" id="CLU_2065384_0_0_1"/>
<dbReference type="PANTHER" id="PTHR36480">
    <property type="entry name" value="OS06G0118900 PROTEIN-RELATED"/>
    <property type="match status" value="1"/>
</dbReference>
<sequence length="120" mass="12947">MDKIRGHPRRCLLGALVGVVAATALVIAVLFILRPAPLVFSVADARSGVTVEDRAAFFNLTLVAGNPSGRAAVEYAALDVRFKVGPVYTWPYNVKVSCTDVFFFVATKKNTAFTPIYCHG</sequence>
<keyword evidence="1" id="KW-0812">Transmembrane</keyword>
<dbReference type="Proteomes" id="UP000006038">
    <property type="component" value="Chromosome 6"/>
</dbReference>
<evidence type="ECO:0008006" key="4">
    <source>
        <dbReference type="Google" id="ProtNLM"/>
    </source>
</evidence>
<dbReference type="eggNOG" id="ENOG502R4QZ">
    <property type="taxonomic scope" value="Eukaryota"/>
</dbReference>
<name>J3MAT6_ORYBR</name>
<feature type="transmembrane region" description="Helical" evidence="1">
    <location>
        <begin position="12"/>
        <end position="33"/>
    </location>
</feature>
<dbReference type="Gramene" id="OB06G11300.1">
    <property type="protein sequence ID" value="OB06G11300.1"/>
    <property type="gene ID" value="OB06G11300"/>
</dbReference>
<protein>
    <recommendedName>
        <fullName evidence="4">Late embryogenesis abundant protein LEA-2 subgroup domain-containing protein</fullName>
    </recommendedName>
</protein>
<evidence type="ECO:0000313" key="2">
    <source>
        <dbReference type="EnsemblPlants" id="OB06G11300.1"/>
    </source>
</evidence>
<evidence type="ECO:0000313" key="3">
    <source>
        <dbReference type="Proteomes" id="UP000006038"/>
    </source>
</evidence>
<organism evidence="2">
    <name type="scientific">Oryza brachyantha</name>
    <name type="common">malo sina</name>
    <dbReference type="NCBI Taxonomy" id="4533"/>
    <lineage>
        <taxon>Eukaryota</taxon>
        <taxon>Viridiplantae</taxon>
        <taxon>Streptophyta</taxon>
        <taxon>Embryophyta</taxon>
        <taxon>Tracheophyta</taxon>
        <taxon>Spermatophyta</taxon>
        <taxon>Magnoliopsida</taxon>
        <taxon>Liliopsida</taxon>
        <taxon>Poales</taxon>
        <taxon>Poaceae</taxon>
        <taxon>BOP clade</taxon>
        <taxon>Oryzoideae</taxon>
        <taxon>Oryzeae</taxon>
        <taxon>Oryzinae</taxon>
        <taxon>Oryza</taxon>
    </lineage>
</organism>
<keyword evidence="1" id="KW-0472">Membrane</keyword>
<keyword evidence="1" id="KW-1133">Transmembrane helix</keyword>
<dbReference type="AlphaFoldDB" id="J3MAT6"/>
<reference evidence="2" key="1">
    <citation type="journal article" date="2013" name="Nat. Commun.">
        <title>Whole-genome sequencing of Oryza brachyantha reveals mechanisms underlying Oryza genome evolution.</title>
        <authorList>
            <person name="Chen J."/>
            <person name="Huang Q."/>
            <person name="Gao D."/>
            <person name="Wang J."/>
            <person name="Lang Y."/>
            <person name="Liu T."/>
            <person name="Li B."/>
            <person name="Bai Z."/>
            <person name="Luis Goicoechea J."/>
            <person name="Liang C."/>
            <person name="Chen C."/>
            <person name="Zhang W."/>
            <person name="Sun S."/>
            <person name="Liao Y."/>
            <person name="Zhang X."/>
            <person name="Yang L."/>
            <person name="Song C."/>
            <person name="Wang M."/>
            <person name="Shi J."/>
            <person name="Liu G."/>
            <person name="Liu J."/>
            <person name="Zhou H."/>
            <person name="Zhou W."/>
            <person name="Yu Q."/>
            <person name="An N."/>
            <person name="Chen Y."/>
            <person name="Cai Q."/>
            <person name="Wang B."/>
            <person name="Liu B."/>
            <person name="Min J."/>
            <person name="Huang Y."/>
            <person name="Wu H."/>
            <person name="Li Z."/>
            <person name="Zhang Y."/>
            <person name="Yin Y."/>
            <person name="Song W."/>
            <person name="Jiang J."/>
            <person name="Jackson S.A."/>
            <person name="Wing R.A."/>
            <person name="Wang J."/>
            <person name="Chen M."/>
        </authorList>
    </citation>
    <scope>NUCLEOTIDE SEQUENCE [LARGE SCALE GENOMIC DNA]</scope>
    <source>
        <strain evidence="2">cv. IRGC 101232</strain>
    </source>
</reference>
<keyword evidence="3" id="KW-1185">Reference proteome</keyword>
<reference evidence="2" key="2">
    <citation type="submission" date="2013-04" db="UniProtKB">
        <authorList>
            <consortium name="EnsemblPlants"/>
        </authorList>
    </citation>
    <scope>IDENTIFICATION</scope>
</reference>
<dbReference type="EnsemblPlants" id="OB06G11300.1">
    <property type="protein sequence ID" value="OB06G11300.1"/>
    <property type="gene ID" value="OB06G11300"/>
</dbReference>
<evidence type="ECO:0000256" key="1">
    <source>
        <dbReference type="SAM" id="Phobius"/>
    </source>
</evidence>
<proteinExistence type="predicted"/>
<accession>J3MAT6</accession>